<feature type="domain" description="Glycosyltransferase RgtA/B/C/D-like" evidence="9">
    <location>
        <begin position="123"/>
        <end position="255"/>
    </location>
</feature>
<feature type="transmembrane region" description="Helical" evidence="8">
    <location>
        <begin position="177"/>
        <end position="207"/>
    </location>
</feature>
<dbReference type="OrthoDB" id="9776737at2"/>
<keyword evidence="4" id="KW-0808">Transferase</keyword>
<feature type="transmembrane region" description="Helical" evidence="8">
    <location>
        <begin position="41"/>
        <end position="62"/>
    </location>
</feature>
<dbReference type="KEGG" id="geo:Geob_0318"/>
<feature type="transmembrane region" description="Helical" evidence="8">
    <location>
        <begin position="306"/>
        <end position="326"/>
    </location>
</feature>
<protein>
    <submittedName>
        <fullName evidence="10">Membrane protein</fullName>
    </submittedName>
</protein>
<evidence type="ECO:0000313" key="10">
    <source>
        <dbReference type="EMBL" id="ACM18689.1"/>
    </source>
</evidence>
<evidence type="ECO:0000256" key="2">
    <source>
        <dbReference type="ARBA" id="ARBA00022475"/>
    </source>
</evidence>
<evidence type="ECO:0000256" key="1">
    <source>
        <dbReference type="ARBA" id="ARBA00004651"/>
    </source>
</evidence>
<keyword evidence="3" id="KW-0328">Glycosyltransferase</keyword>
<dbReference type="GO" id="GO:0009103">
    <property type="term" value="P:lipopolysaccharide biosynthetic process"/>
    <property type="evidence" value="ECO:0007669"/>
    <property type="project" value="UniProtKB-ARBA"/>
</dbReference>
<proteinExistence type="predicted"/>
<dbReference type="GO" id="GO:0005886">
    <property type="term" value="C:plasma membrane"/>
    <property type="evidence" value="ECO:0007669"/>
    <property type="project" value="UniProtKB-SubCell"/>
</dbReference>
<dbReference type="HOGENOM" id="CLU_032554_1_0_7"/>
<dbReference type="Pfam" id="PF13231">
    <property type="entry name" value="PMT_2"/>
    <property type="match status" value="1"/>
</dbReference>
<gene>
    <name evidence="10" type="ordered locus">Geob_0318</name>
</gene>
<dbReference type="eggNOG" id="COG5650">
    <property type="taxonomic scope" value="Bacteria"/>
</dbReference>
<feature type="transmembrane region" description="Helical" evidence="8">
    <location>
        <begin position="356"/>
        <end position="380"/>
    </location>
</feature>
<evidence type="ECO:0000313" key="11">
    <source>
        <dbReference type="Proteomes" id="UP000007721"/>
    </source>
</evidence>
<keyword evidence="5 8" id="KW-0812">Transmembrane</keyword>
<feature type="transmembrane region" description="Helical" evidence="8">
    <location>
        <begin position="411"/>
        <end position="431"/>
    </location>
</feature>
<evidence type="ECO:0000256" key="6">
    <source>
        <dbReference type="ARBA" id="ARBA00022989"/>
    </source>
</evidence>
<evidence type="ECO:0000259" key="9">
    <source>
        <dbReference type="Pfam" id="PF13231"/>
    </source>
</evidence>
<dbReference type="InterPro" id="IPR038731">
    <property type="entry name" value="RgtA/B/C-like"/>
</dbReference>
<feature type="transmembrane region" description="Helical" evidence="8">
    <location>
        <begin position="333"/>
        <end position="350"/>
    </location>
</feature>
<dbReference type="STRING" id="316067.Geob_0318"/>
<keyword evidence="6 8" id="KW-1133">Transmembrane helix</keyword>
<comment type="subcellular location">
    <subcellularLocation>
        <location evidence="1">Cell membrane</location>
        <topology evidence="1">Multi-pass membrane protein</topology>
    </subcellularLocation>
</comment>
<feature type="transmembrane region" description="Helical" evidence="8">
    <location>
        <begin position="234"/>
        <end position="258"/>
    </location>
</feature>
<evidence type="ECO:0000256" key="4">
    <source>
        <dbReference type="ARBA" id="ARBA00022679"/>
    </source>
</evidence>
<dbReference type="EMBL" id="CP001390">
    <property type="protein sequence ID" value="ACM18689.1"/>
    <property type="molecule type" value="Genomic_DNA"/>
</dbReference>
<dbReference type="PANTHER" id="PTHR33908:SF11">
    <property type="entry name" value="MEMBRANE PROTEIN"/>
    <property type="match status" value="1"/>
</dbReference>
<accession>B9M9D1</accession>
<evidence type="ECO:0000256" key="3">
    <source>
        <dbReference type="ARBA" id="ARBA00022676"/>
    </source>
</evidence>
<evidence type="ECO:0000256" key="7">
    <source>
        <dbReference type="ARBA" id="ARBA00023136"/>
    </source>
</evidence>
<keyword evidence="11" id="KW-1185">Reference proteome</keyword>
<reference evidence="10 11" key="1">
    <citation type="submission" date="2009-01" db="EMBL/GenBank/DDBJ databases">
        <title>Complete sequence of Geobacter sp. FRC-32.</title>
        <authorList>
            <consortium name="US DOE Joint Genome Institute"/>
            <person name="Lucas S."/>
            <person name="Copeland A."/>
            <person name="Lapidus A."/>
            <person name="Glavina del Rio T."/>
            <person name="Dalin E."/>
            <person name="Tice H."/>
            <person name="Bruce D."/>
            <person name="Goodwin L."/>
            <person name="Pitluck S."/>
            <person name="Saunders E."/>
            <person name="Brettin T."/>
            <person name="Detter J.C."/>
            <person name="Han C."/>
            <person name="Larimer F."/>
            <person name="Land M."/>
            <person name="Hauser L."/>
            <person name="Kyrpides N."/>
            <person name="Ovchinnikova G."/>
            <person name="Kostka J."/>
            <person name="Richardson P."/>
        </authorList>
    </citation>
    <scope>NUCLEOTIDE SEQUENCE [LARGE SCALE GENOMIC DNA]</scope>
    <source>
        <strain evidence="11">DSM 22248 / JCM 15807 / FRC-32</strain>
    </source>
</reference>
<name>B9M9D1_GEODF</name>
<organism evidence="10 11">
    <name type="scientific">Geotalea daltonii (strain DSM 22248 / JCM 15807 / FRC-32)</name>
    <name type="common">Geobacter daltonii</name>
    <dbReference type="NCBI Taxonomy" id="316067"/>
    <lineage>
        <taxon>Bacteria</taxon>
        <taxon>Pseudomonadati</taxon>
        <taxon>Thermodesulfobacteriota</taxon>
        <taxon>Desulfuromonadia</taxon>
        <taxon>Geobacterales</taxon>
        <taxon>Geobacteraceae</taxon>
        <taxon>Geotalea</taxon>
    </lineage>
</organism>
<dbReference type="AlphaFoldDB" id="B9M9D1"/>
<keyword evidence="7 8" id="KW-0472">Membrane</keyword>
<feature type="transmembrane region" description="Helical" evidence="8">
    <location>
        <begin position="116"/>
        <end position="139"/>
    </location>
</feature>
<dbReference type="RefSeq" id="WP_012645418.1">
    <property type="nucleotide sequence ID" value="NC_011979.1"/>
</dbReference>
<dbReference type="PANTHER" id="PTHR33908">
    <property type="entry name" value="MANNOSYLTRANSFERASE YKCB-RELATED"/>
    <property type="match status" value="1"/>
</dbReference>
<dbReference type="InterPro" id="IPR050297">
    <property type="entry name" value="LipidA_mod_glycosyltrf_83"/>
</dbReference>
<dbReference type="Proteomes" id="UP000007721">
    <property type="component" value="Chromosome"/>
</dbReference>
<keyword evidence="2" id="KW-1003">Cell membrane</keyword>
<sequence length="444" mass="49004">MASLLLLGLVPVLFALGMSIGGKYAFHVSGTQDVKPRPWLVWLAMATMLVIRLLLAASMEGYSCDVQTFQAWAVRAAENLSGFYSGGFFADYPPGYMYVLFLIGKLKELLDLPDGGSGFLALIKLPAIIADMLTTFLLYRLANLRFGKKAALAVALMYGFNPAVILDSAVWGQVDAVFTLFIVLSIFFLTGNHLASSVSWFVVALLIKPQALIFTPLLLASAVDRLLLQPVNGIWTRILVAAAAGGLVFMVGVAPFALEEGPLWVFDHYRATLTSYPYATVNAYNLFALSGANFTNETASWLFFPYRSWGTLFIVLATLFAFRVYFCASEETRLYLMGMFIIAAVFIFSARMHERYLFPVLIFALLAALYAGSMQLLVIFTGFSITHYINVVHVLIASTRGITHIPGNDPLLLGTSMANLLLFLYMLRCIARSWSNQEGRLLPE</sequence>
<dbReference type="GO" id="GO:0016763">
    <property type="term" value="F:pentosyltransferase activity"/>
    <property type="evidence" value="ECO:0007669"/>
    <property type="project" value="TreeGrafter"/>
</dbReference>
<evidence type="ECO:0000256" key="8">
    <source>
        <dbReference type="SAM" id="Phobius"/>
    </source>
</evidence>
<feature type="transmembrane region" description="Helical" evidence="8">
    <location>
        <begin position="83"/>
        <end position="104"/>
    </location>
</feature>
<evidence type="ECO:0000256" key="5">
    <source>
        <dbReference type="ARBA" id="ARBA00022692"/>
    </source>
</evidence>